<keyword evidence="1" id="KW-0812">Transmembrane</keyword>
<proteinExistence type="predicted"/>
<gene>
    <name evidence="3" type="ORF">COZ71_07730</name>
</gene>
<dbReference type="Proteomes" id="UP000229297">
    <property type="component" value="Unassembled WGS sequence"/>
</dbReference>
<dbReference type="CDD" id="cd02511">
    <property type="entry name" value="Beta4Glucosyltransferase"/>
    <property type="match status" value="1"/>
</dbReference>
<dbReference type="InterPro" id="IPR001173">
    <property type="entry name" value="Glyco_trans_2-like"/>
</dbReference>
<sequence length="250" mass="28893">MNISVIIITHNEEKNILACLSSVKWADEIVVVDAFSTDNTKKLAEEFGAKVFQVKWQGYGKQKNYALSLANGDWILSLDADERVTPELAEEIQTVMPHSQMDGYQISRKAYFLGKWIRHSGWYPDYCLRLFRKDKARFVEKPVHEFVELDGKMDQLKGVLLHYTDTCLEHYLHKLCCYTTLAADELAAKNKKASLGDIIIRPSFIFVKMYVLKKGWMDGMHGFILAVLSSFYVFVKYAKLWEKDNSSYFS</sequence>
<feature type="transmembrane region" description="Helical" evidence="1">
    <location>
        <begin position="216"/>
        <end position="235"/>
    </location>
</feature>
<evidence type="ECO:0000313" key="3">
    <source>
        <dbReference type="EMBL" id="PIX16423.1"/>
    </source>
</evidence>
<dbReference type="PANTHER" id="PTHR43630:SF2">
    <property type="entry name" value="GLYCOSYLTRANSFERASE"/>
    <property type="match status" value="1"/>
</dbReference>
<evidence type="ECO:0000313" key="4">
    <source>
        <dbReference type="Proteomes" id="UP000229297"/>
    </source>
</evidence>
<organism evidence="3 4">
    <name type="scientific">Candidatus Desantisbacteria bacterium CG_4_8_14_3_um_filter_40_12</name>
    <dbReference type="NCBI Taxonomy" id="1974545"/>
    <lineage>
        <taxon>Bacteria</taxon>
        <taxon>Candidatus Desantisiibacteriota</taxon>
    </lineage>
</organism>
<evidence type="ECO:0000259" key="2">
    <source>
        <dbReference type="Pfam" id="PF00535"/>
    </source>
</evidence>
<evidence type="ECO:0000256" key="1">
    <source>
        <dbReference type="SAM" id="Phobius"/>
    </source>
</evidence>
<dbReference type="AlphaFoldDB" id="A0A2M7JAM6"/>
<name>A0A2M7JAM6_9BACT</name>
<dbReference type="Gene3D" id="3.90.550.10">
    <property type="entry name" value="Spore Coat Polysaccharide Biosynthesis Protein SpsA, Chain A"/>
    <property type="match status" value="1"/>
</dbReference>
<feature type="domain" description="Glycosyltransferase 2-like" evidence="2">
    <location>
        <begin position="4"/>
        <end position="125"/>
    </location>
</feature>
<dbReference type="SUPFAM" id="SSF53448">
    <property type="entry name" value="Nucleotide-diphospho-sugar transferases"/>
    <property type="match status" value="1"/>
</dbReference>
<dbReference type="InterPro" id="IPR029044">
    <property type="entry name" value="Nucleotide-diphossugar_trans"/>
</dbReference>
<keyword evidence="3" id="KW-0808">Transferase</keyword>
<keyword evidence="1" id="KW-1133">Transmembrane helix</keyword>
<accession>A0A2M7JAM6</accession>
<reference evidence="4" key="1">
    <citation type="submission" date="2017-09" db="EMBL/GenBank/DDBJ databases">
        <title>Depth-based differentiation of microbial function through sediment-hosted aquifers and enrichment of novel symbionts in the deep terrestrial subsurface.</title>
        <authorList>
            <person name="Probst A.J."/>
            <person name="Ladd B."/>
            <person name="Jarett J.K."/>
            <person name="Geller-Mcgrath D.E."/>
            <person name="Sieber C.M.K."/>
            <person name="Emerson J.B."/>
            <person name="Anantharaman K."/>
            <person name="Thomas B.C."/>
            <person name="Malmstrom R."/>
            <person name="Stieglmeier M."/>
            <person name="Klingl A."/>
            <person name="Woyke T."/>
            <person name="Ryan C.M."/>
            <person name="Banfield J.F."/>
        </authorList>
    </citation>
    <scope>NUCLEOTIDE SEQUENCE [LARGE SCALE GENOMIC DNA]</scope>
</reference>
<dbReference type="GO" id="GO:0016740">
    <property type="term" value="F:transferase activity"/>
    <property type="evidence" value="ECO:0007669"/>
    <property type="project" value="UniProtKB-KW"/>
</dbReference>
<dbReference type="Pfam" id="PF00535">
    <property type="entry name" value="Glycos_transf_2"/>
    <property type="match status" value="1"/>
</dbReference>
<dbReference type="PANTHER" id="PTHR43630">
    <property type="entry name" value="POLY-BETA-1,6-N-ACETYL-D-GLUCOSAMINE SYNTHASE"/>
    <property type="match status" value="1"/>
</dbReference>
<comment type="caution">
    <text evidence="3">The sequence shown here is derived from an EMBL/GenBank/DDBJ whole genome shotgun (WGS) entry which is preliminary data.</text>
</comment>
<keyword evidence="1" id="KW-0472">Membrane</keyword>
<protein>
    <submittedName>
        <fullName evidence="3">Glycosyltransferase family 2 protein</fullName>
    </submittedName>
</protein>
<dbReference type="EMBL" id="PFIC01000214">
    <property type="protein sequence ID" value="PIX16423.1"/>
    <property type="molecule type" value="Genomic_DNA"/>
</dbReference>